<proteinExistence type="inferred from homology"/>
<keyword evidence="4" id="KW-0963">Cytoplasm</keyword>
<dbReference type="PANTHER" id="PTHR10130">
    <property type="entry name" value="PEROXISOMAL TARGETING SIGNAL 1 RECEPTOR PEX5"/>
    <property type="match status" value="1"/>
</dbReference>
<evidence type="ECO:0000256" key="1">
    <source>
        <dbReference type="ARBA" id="ARBA00004275"/>
    </source>
</evidence>
<dbReference type="OrthoDB" id="546803at2759"/>
<gene>
    <name evidence="8" type="ORF">TSOC_012748</name>
</gene>
<comment type="subcellular location">
    <subcellularLocation>
        <location evidence="2">Cytoplasm</location>
    </subcellularLocation>
    <subcellularLocation>
        <location evidence="1">Peroxisome</location>
    </subcellularLocation>
</comment>
<dbReference type="GO" id="GO:0016560">
    <property type="term" value="P:protein import into peroxisome matrix, docking"/>
    <property type="evidence" value="ECO:0007669"/>
    <property type="project" value="TreeGrafter"/>
</dbReference>
<sequence length="72" mass="7819">MRAWTNLGISYANLGEYDRSAAFYVRALGLNAAAEHVWGYLRTSLACSGRLELMGAVESKDLAALQTALPLE</sequence>
<dbReference type="GO" id="GO:0005778">
    <property type="term" value="C:peroxisomal membrane"/>
    <property type="evidence" value="ECO:0007669"/>
    <property type="project" value="TreeGrafter"/>
</dbReference>
<keyword evidence="7" id="KW-0576">Peroxisome</keyword>
<dbReference type="GO" id="GO:0005829">
    <property type="term" value="C:cytosol"/>
    <property type="evidence" value="ECO:0007669"/>
    <property type="project" value="TreeGrafter"/>
</dbReference>
<evidence type="ECO:0000256" key="4">
    <source>
        <dbReference type="ARBA" id="ARBA00022490"/>
    </source>
</evidence>
<evidence type="ECO:0000256" key="6">
    <source>
        <dbReference type="ARBA" id="ARBA00022803"/>
    </source>
</evidence>
<organism evidence="8 9">
    <name type="scientific">Tetrabaena socialis</name>
    <dbReference type="NCBI Taxonomy" id="47790"/>
    <lineage>
        <taxon>Eukaryota</taxon>
        <taxon>Viridiplantae</taxon>
        <taxon>Chlorophyta</taxon>
        <taxon>core chlorophytes</taxon>
        <taxon>Chlorophyceae</taxon>
        <taxon>CS clade</taxon>
        <taxon>Chlamydomonadales</taxon>
        <taxon>Tetrabaenaceae</taxon>
        <taxon>Tetrabaena</taxon>
    </lineage>
</organism>
<dbReference type="AlphaFoldDB" id="A0A2J7ZM80"/>
<dbReference type="InterPro" id="IPR019734">
    <property type="entry name" value="TPR_rpt"/>
</dbReference>
<dbReference type="InterPro" id="IPR011990">
    <property type="entry name" value="TPR-like_helical_dom_sf"/>
</dbReference>
<dbReference type="EMBL" id="PGGS01000921">
    <property type="protein sequence ID" value="PNH01374.1"/>
    <property type="molecule type" value="Genomic_DNA"/>
</dbReference>
<protein>
    <submittedName>
        <fullName evidence="8">Peroxisome biogenesis protein 5</fullName>
    </submittedName>
</protein>
<dbReference type="Proteomes" id="UP000236333">
    <property type="component" value="Unassembled WGS sequence"/>
</dbReference>
<evidence type="ECO:0000256" key="5">
    <source>
        <dbReference type="ARBA" id="ARBA00022737"/>
    </source>
</evidence>
<evidence type="ECO:0000313" key="9">
    <source>
        <dbReference type="Proteomes" id="UP000236333"/>
    </source>
</evidence>
<dbReference type="SUPFAM" id="SSF48452">
    <property type="entry name" value="TPR-like"/>
    <property type="match status" value="1"/>
</dbReference>
<keyword evidence="5" id="KW-0677">Repeat</keyword>
<dbReference type="Gene3D" id="1.25.40.10">
    <property type="entry name" value="Tetratricopeptide repeat domain"/>
    <property type="match status" value="1"/>
</dbReference>
<evidence type="ECO:0000256" key="3">
    <source>
        <dbReference type="ARBA" id="ARBA00005348"/>
    </source>
</evidence>
<comment type="similarity">
    <text evidence="3">Belongs to the peroxisomal targeting signal receptor family.</text>
</comment>
<reference evidence="8 9" key="1">
    <citation type="journal article" date="2017" name="Mol. Biol. Evol.">
        <title>The 4-celled Tetrabaena socialis nuclear genome reveals the essential components for genetic control of cell number at the origin of multicellularity in the volvocine lineage.</title>
        <authorList>
            <person name="Featherston J."/>
            <person name="Arakaki Y."/>
            <person name="Hanschen E.R."/>
            <person name="Ferris P.J."/>
            <person name="Michod R.E."/>
            <person name="Olson B.J.S.C."/>
            <person name="Nozaki H."/>
            <person name="Durand P.M."/>
        </authorList>
    </citation>
    <scope>NUCLEOTIDE SEQUENCE [LARGE SCALE GENOMIC DNA]</scope>
    <source>
        <strain evidence="8 9">NIES-571</strain>
    </source>
</reference>
<accession>A0A2J7ZM80</accession>
<dbReference type="PANTHER" id="PTHR10130:SF0">
    <property type="entry name" value="GH08708P"/>
    <property type="match status" value="1"/>
</dbReference>
<name>A0A2J7ZM80_9CHLO</name>
<dbReference type="Pfam" id="PF00515">
    <property type="entry name" value="TPR_1"/>
    <property type="match status" value="1"/>
</dbReference>
<keyword evidence="6" id="KW-0802">TPR repeat</keyword>
<keyword evidence="9" id="KW-1185">Reference proteome</keyword>
<evidence type="ECO:0000256" key="2">
    <source>
        <dbReference type="ARBA" id="ARBA00004496"/>
    </source>
</evidence>
<comment type="caution">
    <text evidence="8">The sequence shown here is derived from an EMBL/GenBank/DDBJ whole genome shotgun (WGS) entry which is preliminary data.</text>
</comment>
<evidence type="ECO:0000256" key="7">
    <source>
        <dbReference type="ARBA" id="ARBA00023140"/>
    </source>
</evidence>
<dbReference type="InterPro" id="IPR024111">
    <property type="entry name" value="PEX5/PEX5L"/>
</dbReference>
<dbReference type="GO" id="GO:0005052">
    <property type="term" value="F:peroxisome matrix targeting signal-1 binding"/>
    <property type="evidence" value="ECO:0007669"/>
    <property type="project" value="TreeGrafter"/>
</dbReference>
<evidence type="ECO:0000313" key="8">
    <source>
        <dbReference type="EMBL" id="PNH01374.1"/>
    </source>
</evidence>